<keyword evidence="5" id="KW-1015">Disulfide bond</keyword>
<keyword evidence="4" id="KW-0677">Repeat</keyword>
<dbReference type="InterPro" id="IPR051666">
    <property type="entry name" value="SP_Capacitation_Regulator"/>
</dbReference>
<evidence type="ECO:0000259" key="7">
    <source>
        <dbReference type="PROSITE" id="PS51092"/>
    </source>
</evidence>
<dbReference type="Pfam" id="PF00040">
    <property type="entry name" value="fn2"/>
    <property type="match status" value="1"/>
</dbReference>
<evidence type="ECO:0000313" key="8">
    <source>
        <dbReference type="Proteomes" id="UP000515163"/>
    </source>
</evidence>
<comment type="similarity">
    <text evidence="2">Belongs to the seminal plasma protein family.</text>
</comment>
<dbReference type="OrthoDB" id="5988574at2759"/>
<dbReference type="RefSeq" id="XP_031566751.1">
    <property type="nucleotide sequence ID" value="XM_031710891.1"/>
</dbReference>
<dbReference type="CDD" id="cd00062">
    <property type="entry name" value="FN2"/>
    <property type="match status" value="1"/>
</dbReference>
<accession>A0A6P8IIR4</accession>
<reference evidence="9" key="1">
    <citation type="submission" date="2025-08" db="UniProtKB">
        <authorList>
            <consortium name="RefSeq"/>
        </authorList>
    </citation>
    <scope>IDENTIFICATION</scope>
    <source>
        <tissue evidence="9">Tentacle</tissue>
    </source>
</reference>
<sequence>MTHQCCNGILMNGFWSCPECVHKCVDRCYPKGKGYKCCSGKVIPDAWPCCPHHCAGKCFNAETQKCCNDKIIDRNKICCKDYCGDNCYDPKKTSCCNGQVIDKDGKCCTSKCGQICYDKVTMKCCNNKVIPISATCCTAAQRACGKICYSPSTHQCCHNRLIPVRSPCCTSAQRACGKTCYSPRTHKCCFGKVVPSYYRTCGQICYDPKKSKCCDNKKVTPLSSPCGCVRCGGVCINTKFQKCCHQRILLKSVPCISGSGNPLRITTGLNARRVGCYRDTWNRAIPTLEGKSYILIGNYRRRPFAIEKCALAAAKLGWSVFAVQHQGWCASSPTAGRTYKKYGRYNTCRNGKGGPWGNDVYVLEGKGSKRTTKGDICVFPFIYKGKLYNGCTRVDHNRPWCAITPNYDIDRLWGNC</sequence>
<dbReference type="InterPro" id="IPR013806">
    <property type="entry name" value="Kringle-like"/>
</dbReference>
<proteinExistence type="inferred from homology"/>
<keyword evidence="3" id="KW-0964">Secreted</keyword>
<dbReference type="Proteomes" id="UP000515163">
    <property type="component" value="Unplaced"/>
</dbReference>
<dbReference type="GO" id="GO:0009986">
    <property type="term" value="C:cell surface"/>
    <property type="evidence" value="ECO:0007669"/>
    <property type="project" value="TreeGrafter"/>
</dbReference>
<comment type="caution">
    <text evidence="6">Lacks conserved residue(s) required for the propagation of feature annotation.</text>
</comment>
<keyword evidence="8" id="KW-1185">Reference proteome</keyword>
<comment type="subcellular location">
    <subcellularLocation>
        <location evidence="1">Secreted</location>
    </subcellularLocation>
</comment>
<dbReference type="PROSITE" id="PS51092">
    <property type="entry name" value="FN2_2"/>
    <property type="match status" value="1"/>
</dbReference>
<evidence type="ECO:0000256" key="3">
    <source>
        <dbReference type="ARBA" id="ARBA00022525"/>
    </source>
</evidence>
<evidence type="ECO:0000313" key="9">
    <source>
        <dbReference type="RefSeq" id="XP_031566751.1"/>
    </source>
</evidence>
<evidence type="ECO:0000256" key="6">
    <source>
        <dbReference type="PROSITE-ProRule" id="PRU00479"/>
    </source>
</evidence>
<dbReference type="GeneID" id="116301614"/>
<dbReference type="PANTHER" id="PTHR22918">
    <property type="entry name" value="SEMINAL PLASMA PROTEIN"/>
    <property type="match status" value="1"/>
</dbReference>
<dbReference type="Gene3D" id="2.10.10.10">
    <property type="entry name" value="Fibronectin, type II, collagen-binding"/>
    <property type="match status" value="1"/>
</dbReference>
<dbReference type="PANTHER" id="PTHR22918:SF1">
    <property type="entry name" value="FIBRONECTIN TYPE-II DOMAIN-CONTAINING PROTEIN"/>
    <property type="match status" value="1"/>
</dbReference>
<organism evidence="8 9">
    <name type="scientific">Actinia tenebrosa</name>
    <name type="common">Australian red waratah sea anemone</name>
    <dbReference type="NCBI Taxonomy" id="6105"/>
    <lineage>
        <taxon>Eukaryota</taxon>
        <taxon>Metazoa</taxon>
        <taxon>Cnidaria</taxon>
        <taxon>Anthozoa</taxon>
        <taxon>Hexacorallia</taxon>
        <taxon>Actiniaria</taxon>
        <taxon>Actiniidae</taxon>
        <taxon>Actinia</taxon>
    </lineage>
</organism>
<evidence type="ECO:0000256" key="5">
    <source>
        <dbReference type="ARBA" id="ARBA00023157"/>
    </source>
</evidence>
<name>A0A6P8IIR4_ACTTE</name>
<evidence type="ECO:0000256" key="1">
    <source>
        <dbReference type="ARBA" id="ARBA00004613"/>
    </source>
</evidence>
<dbReference type="SUPFAM" id="SSF57440">
    <property type="entry name" value="Kringle-like"/>
    <property type="match status" value="1"/>
</dbReference>
<dbReference type="InterPro" id="IPR036943">
    <property type="entry name" value="FN_type2_sf"/>
</dbReference>
<dbReference type="GO" id="GO:0005576">
    <property type="term" value="C:extracellular region"/>
    <property type="evidence" value="ECO:0007669"/>
    <property type="project" value="UniProtKB-SubCell"/>
</dbReference>
<evidence type="ECO:0000256" key="4">
    <source>
        <dbReference type="ARBA" id="ARBA00022737"/>
    </source>
</evidence>
<protein>
    <submittedName>
        <fullName evidence="9">Keratin-associated protein 5-4-like isoform X3</fullName>
    </submittedName>
</protein>
<dbReference type="PRINTS" id="PR00013">
    <property type="entry name" value="FNTYPEII"/>
</dbReference>
<dbReference type="GO" id="GO:0008201">
    <property type="term" value="F:heparin binding"/>
    <property type="evidence" value="ECO:0007669"/>
    <property type="project" value="TreeGrafter"/>
</dbReference>
<dbReference type="InterPro" id="IPR000562">
    <property type="entry name" value="FN_type2_dom"/>
</dbReference>
<dbReference type="AlphaFoldDB" id="A0A6P8IIR4"/>
<dbReference type="SMART" id="SM00059">
    <property type="entry name" value="FN2"/>
    <property type="match status" value="1"/>
</dbReference>
<evidence type="ECO:0000256" key="2">
    <source>
        <dbReference type="ARBA" id="ARBA00010011"/>
    </source>
</evidence>
<gene>
    <name evidence="9" type="primary">LOC116301614</name>
</gene>
<feature type="domain" description="Fibronectin type-II" evidence="7">
    <location>
        <begin position="372"/>
        <end position="416"/>
    </location>
</feature>